<comment type="caution">
    <text evidence="8">The sequence shown here is derived from an EMBL/GenBank/DDBJ whole genome shotgun (WGS) entry which is preliminary data.</text>
</comment>
<feature type="compositionally biased region" description="Low complexity" evidence="6">
    <location>
        <begin position="517"/>
        <end position="536"/>
    </location>
</feature>
<name>A0A2A9EGT6_9MICO</name>
<keyword evidence="2" id="KW-0436">Ligase</keyword>
<evidence type="ECO:0000256" key="2">
    <source>
        <dbReference type="ARBA" id="ARBA00022598"/>
    </source>
</evidence>
<dbReference type="Pfam" id="PF04679">
    <property type="entry name" value="DNA_ligase_A_C"/>
    <property type="match status" value="1"/>
</dbReference>
<dbReference type="EC" id="6.5.1.1" evidence="1"/>
<accession>A0A2A9EGT6</accession>
<dbReference type="InterPro" id="IPR014145">
    <property type="entry name" value="LigD_pol_dom"/>
</dbReference>
<dbReference type="GO" id="GO:0006281">
    <property type="term" value="P:DNA repair"/>
    <property type="evidence" value="ECO:0007669"/>
    <property type="project" value="InterPro"/>
</dbReference>
<dbReference type="GO" id="GO:0006310">
    <property type="term" value="P:DNA recombination"/>
    <property type="evidence" value="ECO:0007669"/>
    <property type="project" value="InterPro"/>
</dbReference>
<gene>
    <name evidence="8" type="ORF">ATL41_2616</name>
</gene>
<dbReference type="InterPro" id="IPR033649">
    <property type="entry name" value="MtLigD_Pol-like"/>
</dbReference>
<feature type="domain" description="ATP-dependent DNA ligase family profile" evidence="7">
    <location>
        <begin position="680"/>
        <end position="803"/>
    </location>
</feature>
<dbReference type="PROSITE" id="PS50160">
    <property type="entry name" value="DNA_LIGASE_A3"/>
    <property type="match status" value="1"/>
</dbReference>
<evidence type="ECO:0000256" key="1">
    <source>
        <dbReference type="ARBA" id="ARBA00012727"/>
    </source>
</evidence>
<feature type="region of interest" description="Disordered" evidence="6">
    <location>
        <begin position="314"/>
        <end position="335"/>
    </location>
</feature>
<dbReference type="SUPFAM" id="SSF50249">
    <property type="entry name" value="Nucleic acid-binding proteins"/>
    <property type="match status" value="1"/>
</dbReference>
<protein>
    <recommendedName>
        <fullName evidence="1">DNA ligase (ATP)</fullName>
        <ecNumber evidence="1">6.5.1.1</ecNumber>
    </recommendedName>
</protein>
<dbReference type="SUPFAM" id="SSF56091">
    <property type="entry name" value="DNA ligase/mRNA capping enzyme, catalytic domain"/>
    <property type="match status" value="1"/>
</dbReference>
<dbReference type="RefSeq" id="WP_098458822.1">
    <property type="nucleotide sequence ID" value="NZ_PDJH01000001.1"/>
</dbReference>
<dbReference type="InterPro" id="IPR012340">
    <property type="entry name" value="NA-bd_OB-fold"/>
</dbReference>
<evidence type="ECO:0000256" key="3">
    <source>
        <dbReference type="ARBA" id="ARBA00034003"/>
    </source>
</evidence>
<dbReference type="InterPro" id="IPR014144">
    <property type="entry name" value="LigD_PE_domain"/>
</dbReference>
<dbReference type="AlphaFoldDB" id="A0A2A9EGT6"/>
<proteinExistence type="inferred from homology"/>
<dbReference type="InterPro" id="IPR052171">
    <property type="entry name" value="NHEJ_LigD"/>
</dbReference>
<dbReference type="GO" id="GO:0003910">
    <property type="term" value="F:DNA ligase (ATP) activity"/>
    <property type="evidence" value="ECO:0007669"/>
    <property type="project" value="UniProtKB-EC"/>
</dbReference>
<sequence length="894" mass="96311">MARTTTVEVDGRSLRVTNLDKVIYPVTGTTKGEVIDYYLAIAPVMIPHVAGRPVTRKRWVNGVGTADEPGQVFFEKNLAASAPRWVHRHDLAHSDHTNTYPLVEEQDGAATLAWFAQLAALEVHVPQWRFADDTTSRGKVVHHPDRMVLDLDPGPGAGLPECVAVARLCREIVSGMGLDLVPVTSGSKGIHLYARLDGTLASDDVSAVAHELARSLEADHPDLVVSDMKKSLRKGRVLVDWSQNSGNKTTVAPYSLRGRERPAVAAPRTWDELDDDLTQLGPHEVLDRVARLGDPMAVAGTGEGAEDRLAQYRAKRDEARTPEPFTSSRRDGDGRPTFVIQDHHASRHHHDFRLEHDGVLLSWALPRLTPSSTGRNNLAVQTEDHPLDYGSFEGTIPKGEYGAGTVTIWDAGTYEAEKMRDDEIIVELAGRPDGGLANDGGPQPPMFVLIRTDAEKRQWLIHRMDKRKHLESLRRRGLKPGRSEDDAADGAAKDGEAREGAAQEGAAKEGEAKDGVAKGATTGRTSGKAATRAAKGGAHGGDEVAVAGGDERGSTAHVAAAAPSDLPQDVSPMLASSTDAVARRDLARAGTDDSPWVLEMKWDGIRAILSVDPAARTWSVRTRGGHDVTAGYPELAEILDRVHVPAVLDGEIIAPGPDGTPEFGRLQTRLGLTAPRDVERARRAAPVELVLFDVLHAGGQDLTSLPYSQRREALEMVVDAGGTIQVPDAVALPLDEALAVSEKLGLEGVVAKRRDSAYRPGVRSTDWRKIKHAQHTDVVVVGWRPGRGERAGSIGSLLVVTRTPDGLRYAGRVGAGLSDRDLARLEKKIAALAADEPIVDDVPAAESRDARWLSRGLAAEVEHGGWTGSKRLRHPVWRGLRPDLASSPDGTVDA</sequence>
<dbReference type="OrthoDB" id="9802472at2"/>
<dbReference type="Gene3D" id="2.40.50.140">
    <property type="entry name" value="Nucleic acid-binding proteins"/>
    <property type="match status" value="1"/>
</dbReference>
<evidence type="ECO:0000256" key="5">
    <source>
        <dbReference type="ARBA" id="ARBA00049990"/>
    </source>
</evidence>
<evidence type="ECO:0000256" key="4">
    <source>
        <dbReference type="ARBA" id="ARBA00049981"/>
    </source>
</evidence>
<dbReference type="PANTHER" id="PTHR42705:SF2">
    <property type="entry name" value="BIFUNCTIONAL NON-HOMOLOGOUS END JOINING PROTEIN LIGD"/>
    <property type="match status" value="1"/>
</dbReference>
<dbReference type="NCBIfam" id="NF007210">
    <property type="entry name" value="PRK09632.1"/>
    <property type="match status" value="1"/>
</dbReference>
<dbReference type="Gene3D" id="3.30.1490.70">
    <property type="match status" value="1"/>
</dbReference>
<dbReference type="InterPro" id="IPR012309">
    <property type="entry name" value="DNA_ligase_ATP-dep_C"/>
</dbReference>
<dbReference type="CDD" id="cd07906">
    <property type="entry name" value="Adenylation_DNA_ligase_LigD_LigC"/>
    <property type="match status" value="1"/>
</dbReference>
<dbReference type="Gene3D" id="3.90.920.10">
    <property type="entry name" value="DNA primase, PRIM domain"/>
    <property type="match status" value="1"/>
</dbReference>
<dbReference type="EMBL" id="PDJH01000001">
    <property type="protein sequence ID" value="PFG37836.1"/>
    <property type="molecule type" value="Genomic_DNA"/>
</dbReference>
<dbReference type="Pfam" id="PF21686">
    <property type="entry name" value="LigD_Prim-Pol"/>
    <property type="match status" value="1"/>
</dbReference>
<evidence type="ECO:0000259" key="7">
    <source>
        <dbReference type="PROSITE" id="PS50160"/>
    </source>
</evidence>
<feature type="region of interest" description="Disordered" evidence="6">
    <location>
        <begin position="471"/>
        <end position="572"/>
    </location>
</feature>
<evidence type="ECO:0000256" key="6">
    <source>
        <dbReference type="SAM" id="MobiDB-lite"/>
    </source>
</evidence>
<dbReference type="InterPro" id="IPR012310">
    <property type="entry name" value="DNA_ligase_ATP-dep_cent"/>
</dbReference>
<comment type="similarity">
    <text evidence="4">In the C-terminal section; belongs to the ATP-dependent DNA ligase family.</text>
</comment>
<feature type="compositionally biased region" description="Basic and acidic residues" evidence="6">
    <location>
        <begin position="481"/>
        <end position="516"/>
    </location>
</feature>
<keyword evidence="9" id="KW-1185">Reference proteome</keyword>
<dbReference type="CDD" id="cd04863">
    <property type="entry name" value="MtLigD_Pol_like"/>
    <property type="match status" value="1"/>
</dbReference>
<dbReference type="Proteomes" id="UP000221394">
    <property type="component" value="Unassembled WGS sequence"/>
</dbReference>
<dbReference type="NCBIfam" id="TIGR02778">
    <property type="entry name" value="ligD_pol"/>
    <property type="match status" value="1"/>
</dbReference>
<dbReference type="PANTHER" id="PTHR42705">
    <property type="entry name" value="BIFUNCTIONAL NON-HOMOLOGOUS END JOINING PROTEIN LIGD"/>
    <property type="match status" value="1"/>
</dbReference>
<dbReference type="Gene3D" id="3.30.470.30">
    <property type="entry name" value="DNA ligase/mRNA capping enzyme"/>
    <property type="match status" value="1"/>
</dbReference>
<evidence type="ECO:0000313" key="9">
    <source>
        <dbReference type="Proteomes" id="UP000221394"/>
    </source>
</evidence>
<organism evidence="8 9">
    <name type="scientific">Flavimobilis soli</name>
    <dbReference type="NCBI Taxonomy" id="442709"/>
    <lineage>
        <taxon>Bacteria</taxon>
        <taxon>Bacillati</taxon>
        <taxon>Actinomycetota</taxon>
        <taxon>Actinomycetes</taxon>
        <taxon>Micrococcales</taxon>
        <taxon>Jonesiaceae</taxon>
        <taxon>Flavimobilis</taxon>
    </lineage>
</organism>
<dbReference type="CDD" id="cd07971">
    <property type="entry name" value="OBF_DNA_ligase_LigD"/>
    <property type="match status" value="1"/>
</dbReference>
<comment type="similarity">
    <text evidence="5">In the N-terminal section; belongs to the LigD polymerase family.</text>
</comment>
<dbReference type="Pfam" id="PF01068">
    <property type="entry name" value="DNA_ligase_A_M"/>
    <property type="match status" value="1"/>
</dbReference>
<dbReference type="NCBIfam" id="TIGR02777">
    <property type="entry name" value="LigD_PE_dom"/>
    <property type="match status" value="1"/>
</dbReference>
<dbReference type="Pfam" id="PF13298">
    <property type="entry name" value="LigD_N"/>
    <property type="match status" value="1"/>
</dbReference>
<comment type="catalytic activity">
    <reaction evidence="3">
        <text>ATP + (deoxyribonucleotide)n-3'-hydroxyl + 5'-phospho-(deoxyribonucleotide)m = (deoxyribonucleotide)n+m + AMP + diphosphate.</text>
        <dbReference type="EC" id="6.5.1.1"/>
    </reaction>
</comment>
<evidence type="ECO:0000313" key="8">
    <source>
        <dbReference type="EMBL" id="PFG37836.1"/>
    </source>
</evidence>
<reference evidence="8 9" key="1">
    <citation type="submission" date="2017-10" db="EMBL/GenBank/DDBJ databases">
        <title>Sequencing the genomes of 1000 actinobacteria strains.</title>
        <authorList>
            <person name="Klenk H.-P."/>
        </authorList>
    </citation>
    <scope>NUCLEOTIDE SEQUENCE [LARGE SCALE GENOMIC DNA]</scope>
    <source>
        <strain evidence="8 9">DSM 21574</strain>
    </source>
</reference>
<dbReference type="GO" id="GO:0005524">
    <property type="term" value="F:ATP binding"/>
    <property type="evidence" value="ECO:0007669"/>
    <property type="project" value="InterPro"/>
</dbReference>